<reference evidence="1" key="1">
    <citation type="submission" date="2022-10" db="EMBL/GenBank/DDBJ databases">
        <authorList>
            <person name="Chen Y."/>
            <person name="Dougan E. K."/>
            <person name="Chan C."/>
            <person name="Rhodes N."/>
            <person name="Thang M."/>
        </authorList>
    </citation>
    <scope>NUCLEOTIDE SEQUENCE</scope>
</reference>
<evidence type="ECO:0000313" key="4">
    <source>
        <dbReference type="Proteomes" id="UP001152797"/>
    </source>
</evidence>
<evidence type="ECO:0000313" key="1">
    <source>
        <dbReference type="EMBL" id="CAI4012307.1"/>
    </source>
</evidence>
<protein>
    <submittedName>
        <fullName evidence="3">Pre-mRNA 3' end processing protein WDR33</fullName>
    </submittedName>
</protein>
<proteinExistence type="predicted"/>
<dbReference type="Gene3D" id="3.40.50.1820">
    <property type="entry name" value="alpha/beta hydrolase"/>
    <property type="match status" value="1"/>
</dbReference>
<comment type="caution">
    <text evidence="1">The sequence shown here is derived from an EMBL/GenBank/DDBJ whole genome shotgun (WGS) entry which is preliminary data.</text>
</comment>
<dbReference type="PANTHER" id="PTHR43433">
    <property type="entry name" value="HYDROLASE, ALPHA/BETA FOLD FAMILY PROTEIN"/>
    <property type="match status" value="1"/>
</dbReference>
<evidence type="ECO:0000313" key="2">
    <source>
        <dbReference type="EMBL" id="CAL1165682.1"/>
    </source>
</evidence>
<dbReference type="EMBL" id="CAMXCT010005423">
    <property type="protein sequence ID" value="CAI4012307.1"/>
    <property type="molecule type" value="Genomic_DNA"/>
</dbReference>
<dbReference type="SUPFAM" id="SSF53474">
    <property type="entry name" value="alpha/beta-Hydrolases"/>
    <property type="match status" value="1"/>
</dbReference>
<sequence>MDLDDTTIQEDSFEYDDRDILYATAGKEGGRPVVVFYPLGSSRRCLSLVEDEALERGLWLICCNRPGHGTSRPPAMPDTTAAAWQLDTAVEDVKHLLDELSIKRASLLFLCAGAPFALGFTSKYPERTGKMLGIASWVSPADCEESLGFFRFASSLPSFALDMFGGLWSLGQTVSKILPDPPTSFITSKLEECEKEQFHSDQGTRSKAEKLSIARSEISSGGHLDLAVLMASQEDLDLDLPNPHNLRLIHSQFDEIIPIEAARWFSKELGIGLVELPANSHTGCLLMLNPAIPHALNFL</sequence>
<accession>A0A9P1DL72</accession>
<dbReference type="AlphaFoldDB" id="A0A9P1DL72"/>
<keyword evidence="4" id="KW-1185">Reference proteome</keyword>
<dbReference type="OrthoDB" id="435520at2759"/>
<dbReference type="InterPro" id="IPR050471">
    <property type="entry name" value="AB_hydrolase"/>
</dbReference>
<dbReference type="EMBL" id="CAMXCT020005423">
    <property type="protein sequence ID" value="CAL1165682.1"/>
    <property type="molecule type" value="Genomic_DNA"/>
</dbReference>
<dbReference type="InterPro" id="IPR029058">
    <property type="entry name" value="AB_hydrolase_fold"/>
</dbReference>
<name>A0A9P1DL72_9DINO</name>
<dbReference type="EMBL" id="CAMXCT030005423">
    <property type="protein sequence ID" value="CAL4799619.1"/>
    <property type="molecule type" value="Genomic_DNA"/>
</dbReference>
<reference evidence="2" key="2">
    <citation type="submission" date="2024-04" db="EMBL/GenBank/DDBJ databases">
        <authorList>
            <person name="Chen Y."/>
            <person name="Shah S."/>
            <person name="Dougan E. K."/>
            <person name="Thang M."/>
            <person name="Chan C."/>
        </authorList>
    </citation>
    <scope>NUCLEOTIDE SEQUENCE [LARGE SCALE GENOMIC DNA]</scope>
</reference>
<evidence type="ECO:0000313" key="3">
    <source>
        <dbReference type="EMBL" id="CAL4799619.1"/>
    </source>
</evidence>
<gene>
    <name evidence="1" type="ORF">C1SCF055_LOCUS37378</name>
</gene>
<dbReference type="PANTHER" id="PTHR43433:SF10">
    <property type="entry name" value="AB HYDROLASE-1 DOMAIN-CONTAINING PROTEIN"/>
    <property type="match status" value="1"/>
</dbReference>
<organism evidence="1">
    <name type="scientific">Cladocopium goreaui</name>
    <dbReference type="NCBI Taxonomy" id="2562237"/>
    <lineage>
        <taxon>Eukaryota</taxon>
        <taxon>Sar</taxon>
        <taxon>Alveolata</taxon>
        <taxon>Dinophyceae</taxon>
        <taxon>Suessiales</taxon>
        <taxon>Symbiodiniaceae</taxon>
        <taxon>Cladocopium</taxon>
    </lineage>
</organism>
<dbReference type="Proteomes" id="UP001152797">
    <property type="component" value="Unassembled WGS sequence"/>
</dbReference>